<dbReference type="EMBL" id="JBHSEL010000103">
    <property type="protein sequence ID" value="MFC4625609.1"/>
    <property type="molecule type" value="Genomic_DNA"/>
</dbReference>
<dbReference type="PANTHER" id="PTHR13343">
    <property type="entry name" value="CREG1 PROTEIN"/>
    <property type="match status" value="1"/>
</dbReference>
<dbReference type="InterPro" id="IPR037119">
    <property type="entry name" value="Haem_oxidase_HugZ-like_sf"/>
</dbReference>
<dbReference type="SUPFAM" id="SSF50475">
    <property type="entry name" value="FMN-binding split barrel"/>
    <property type="match status" value="1"/>
</dbReference>
<reference evidence="3" key="1">
    <citation type="journal article" date="2019" name="Int. J. Syst. Evol. Microbiol.">
        <title>The Global Catalogue of Microorganisms (GCM) 10K type strain sequencing project: providing services to taxonomists for standard genome sequencing and annotation.</title>
        <authorList>
            <consortium name="The Broad Institute Genomics Platform"/>
            <consortium name="The Broad Institute Genome Sequencing Center for Infectious Disease"/>
            <person name="Wu L."/>
            <person name="Ma J."/>
        </authorList>
    </citation>
    <scope>NUCLEOTIDE SEQUENCE [LARGE SCALE GENOMIC DNA]</scope>
    <source>
        <strain evidence="3">CGMCC 1.15731</strain>
    </source>
</reference>
<evidence type="ECO:0000313" key="2">
    <source>
        <dbReference type="EMBL" id="MFC4625609.1"/>
    </source>
</evidence>
<evidence type="ECO:0000259" key="1">
    <source>
        <dbReference type="Pfam" id="PF13883"/>
    </source>
</evidence>
<keyword evidence="3" id="KW-1185">Reference proteome</keyword>
<dbReference type="InterPro" id="IPR055343">
    <property type="entry name" value="CREG_beta-barrel"/>
</dbReference>
<organism evidence="2 3">
    <name type="scientific">Daeguia caeni</name>
    <dbReference type="NCBI Taxonomy" id="439612"/>
    <lineage>
        <taxon>Bacteria</taxon>
        <taxon>Pseudomonadati</taxon>
        <taxon>Pseudomonadota</taxon>
        <taxon>Alphaproteobacteria</taxon>
        <taxon>Hyphomicrobiales</taxon>
        <taxon>Brucellaceae</taxon>
        <taxon>Daeguia</taxon>
    </lineage>
</organism>
<name>A0ABV9H8D3_9HYPH</name>
<dbReference type="InterPro" id="IPR012349">
    <property type="entry name" value="Split_barrel_FMN-bd"/>
</dbReference>
<dbReference type="PANTHER" id="PTHR13343:SF17">
    <property type="entry name" value="CELLULAR REPRESSOR OF E1A-STIMULATED GENES, ISOFORM A"/>
    <property type="match status" value="1"/>
</dbReference>
<dbReference type="Pfam" id="PF13883">
    <property type="entry name" value="CREG_beta-barrel"/>
    <property type="match status" value="1"/>
</dbReference>
<comment type="caution">
    <text evidence="2">The sequence shown here is derived from an EMBL/GenBank/DDBJ whole genome shotgun (WGS) entry which is preliminary data.</text>
</comment>
<dbReference type="Proteomes" id="UP001596042">
    <property type="component" value="Unassembled WGS sequence"/>
</dbReference>
<protein>
    <submittedName>
        <fullName evidence="2">HugZ family protein</fullName>
    </submittedName>
</protein>
<dbReference type="Gene3D" id="3.20.180.10">
    <property type="entry name" value="PNP-oxidase-like"/>
    <property type="match status" value="1"/>
</dbReference>
<dbReference type="RefSeq" id="WP_374834236.1">
    <property type="nucleotide sequence ID" value="NZ_JBHEEZ010000044.1"/>
</dbReference>
<feature type="domain" description="CREG-like beta-barrel" evidence="1">
    <location>
        <begin position="14"/>
        <end position="154"/>
    </location>
</feature>
<dbReference type="Gene3D" id="2.30.110.10">
    <property type="entry name" value="Electron Transport, Fmn-binding Protein, Chain A"/>
    <property type="match status" value="1"/>
</dbReference>
<accession>A0ABV9H8D3</accession>
<sequence>MVTAQKESPIRPTTPEAINLAKTLLRSSTHGAIAVLDAQSRRPLASRVAVATDTDGTPIILISALASHTPGLIANPSCSLLLGQVGKGDPLAHPRITLLCQARQIDHSAPEYARIRRRYLNHNPKAELYVGLGDFSFFCLEVEGASLNGGFGKAFNLVREDLICPTDISAQVAEQEESLLAEYNDKYRVELNNLAAQMAPQPAEARNWKLTGIDPDGINLVQGDNRLRLFFSDCGKSNQMVLFRLYNMINK</sequence>
<gene>
    <name evidence="2" type="ORF">ACFO1V_10340</name>
</gene>
<evidence type="ECO:0000313" key="3">
    <source>
        <dbReference type="Proteomes" id="UP001596042"/>
    </source>
</evidence>
<proteinExistence type="predicted"/>